<dbReference type="InterPro" id="IPR026715">
    <property type="entry name" value="SPATC1"/>
</dbReference>
<evidence type="ECO:0000313" key="3">
    <source>
        <dbReference type="Proteomes" id="UP001152622"/>
    </source>
</evidence>
<name>A0A9Q1FAN2_SYNKA</name>
<gene>
    <name evidence="2" type="ORF">SKAU_G00219520</name>
</gene>
<proteinExistence type="predicted"/>
<reference evidence="2" key="1">
    <citation type="journal article" date="2023" name="Science">
        <title>Genome structures resolve the early diversification of teleost fishes.</title>
        <authorList>
            <person name="Parey E."/>
            <person name="Louis A."/>
            <person name="Montfort J."/>
            <person name="Bouchez O."/>
            <person name="Roques C."/>
            <person name="Iampietro C."/>
            <person name="Lluch J."/>
            <person name="Castinel A."/>
            <person name="Donnadieu C."/>
            <person name="Desvignes T."/>
            <person name="Floi Bucao C."/>
            <person name="Jouanno E."/>
            <person name="Wen M."/>
            <person name="Mejri S."/>
            <person name="Dirks R."/>
            <person name="Jansen H."/>
            <person name="Henkel C."/>
            <person name="Chen W.J."/>
            <person name="Zahm M."/>
            <person name="Cabau C."/>
            <person name="Klopp C."/>
            <person name="Thompson A.W."/>
            <person name="Robinson-Rechavi M."/>
            <person name="Braasch I."/>
            <person name="Lecointre G."/>
            <person name="Bobe J."/>
            <person name="Postlethwait J.H."/>
            <person name="Berthelot C."/>
            <person name="Roest Crollius H."/>
            <person name="Guiguen Y."/>
        </authorList>
    </citation>
    <scope>NUCLEOTIDE SEQUENCE</scope>
    <source>
        <strain evidence="2">WJC10195</strain>
    </source>
</reference>
<evidence type="ECO:0000259" key="1">
    <source>
        <dbReference type="Pfam" id="PF15059"/>
    </source>
</evidence>
<dbReference type="GO" id="GO:0005813">
    <property type="term" value="C:centrosome"/>
    <property type="evidence" value="ECO:0007669"/>
    <property type="project" value="TreeGrafter"/>
</dbReference>
<dbReference type="InterPro" id="IPR029384">
    <property type="entry name" value="Speriolin_C"/>
</dbReference>
<evidence type="ECO:0000313" key="2">
    <source>
        <dbReference type="EMBL" id="KAJ8354385.1"/>
    </source>
</evidence>
<dbReference type="Pfam" id="PF15059">
    <property type="entry name" value="Speriolin_C"/>
    <property type="match status" value="1"/>
</dbReference>
<dbReference type="EMBL" id="JAINUF010000007">
    <property type="protein sequence ID" value="KAJ8354385.1"/>
    <property type="molecule type" value="Genomic_DNA"/>
</dbReference>
<dbReference type="AlphaFoldDB" id="A0A9Q1FAN2"/>
<dbReference type="PANTHER" id="PTHR22192:SF17">
    <property type="entry name" value="SPERIOLIN-LIKE PROTEIN"/>
    <property type="match status" value="1"/>
</dbReference>
<comment type="caution">
    <text evidence="2">The sequence shown here is derived from an EMBL/GenBank/DDBJ whole genome shotgun (WGS) entry which is preliminary data.</text>
</comment>
<sequence>MTLRWQDTLDEGRFSTDQPNLSLKSSTPLTIQSLEKSSSLKKIVQKEQFSDNTQLSQEGRDSKKLERLVGEIAFQLERRILFNVFPDQSRLYGFTVLNIPEKIIQISKHPLTGKVDEDYRYDLSQRHLQLMDRLRMLGYSAPIHGPFAESIVNTYGILKQRPDAYSAEELGYNNPEFLRSIVIKTAPSKFLKDLLCLLSCLCFMARQDSKPLFLW</sequence>
<dbReference type="PANTHER" id="PTHR22192">
    <property type="entry name" value="SPERIOLIN"/>
    <property type="match status" value="1"/>
</dbReference>
<feature type="domain" description="Speriolin C-terminal" evidence="1">
    <location>
        <begin position="68"/>
        <end position="215"/>
    </location>
</feature>
<dbReference type="OrthoDB" id="6114770at2759"/>
<protein>
    <recommendedName>
        <fullName evidence="1">Speriolin C-terminal domain-containing protein</fullName>
    </recommendedName>
</protein>
<keyword evidence="3" id="KW-1185">Reference proteome</keyword>
<organism evidence="2 3">
    <name type="scientific">Synaphobranchus kaupii</name>
    <name type="common">Kaup's arrowtooth eel</name>
    <dbReference type="NCBI Taxonomy" id="118154"/>
    <lineage>
        <taxon>Eukaryota</taxon>
        <taxon>Metazoa</taxon>
        <taxon>Chordata</taxon>
        <taxon>Craniata</taxon>
        <taxon>Vertebrata</taxon>
        <taxon>Euteleostomi</taxon>
        <taxon>Actinopterygii</taxon>
        <taxon>Neopterygii</taxon>
        <taxon>Teleostei</taxon>
        <taxon>Anguilliformes</taxon>
        <taxon>Synaphobranchidae</taxon>
        <taxon>Synaphobranchus</taxon>
    </lineage>
</organism>
<dbReference type="Proteomes" id="UP001152622">
    <property type="component" value="Chromosome 7"/>
</dbReference>
<accession>A0A9Q1FAN2</accession>